<protein>
    <submittedName>
        <fullName evidence="9">TRAP transporter large permease subunit</fullName>
    </submittedName>
</protein>
<evidence type="ECO:0000256" key="2">
    <source>
        <dbReference type="ARBA" id="ARBA00022475"/>
    </source>
</evidence>
<proteinExistence type="predicted"/>
<keyword evidence="6 7" id="KW-0472">Membrane</keyword>
<evidence type="ECO:0000256" key="7">
    <source>
        <dbReference type="SAM" id="Phobius"/>
    </source>
</evidence>
<evidence type="ECO:0000313" key="9">
    <source>
        <dbReference type="EMBL" id="TYZ23065.1"/>
    </source>
</evidence>
<organism evidence="9 10">
    <name type="scientific">Selenomonas ruminis</name>
    <dbReference type="NCBI Taxonomy" id="2593411"/>
    <lineage>
        <taxon>Bacteria</taxon>
        <taxon>Bacillati</taxon>
        <taxon>Bacillota</taxon>
        <taxon>Negativicutes</taxon>
        <taxon>Selenomonadales</taxon>
        <taxon>Selenomonadaceae</taxon>
        <taxon>Selenomonas</taxon>
    </lineage>
</organism>
<dbReference type="PANTHER" id="PTHR33362:SF5">
    <property type="entry name" value="C4-DICARBOXYLATE TRAP TRANSPORTER LARGE PERMEASE PROTEIN DCTM"/>
    <property type="match status" value="1"/>
</dbReference>
<evidence type="ECO:0000256" key="6">
    <source>
        <dbReference type="ARBA" id="ARBA00023136"/>
    </source>
</evidence>
<feature type="domain" description="TRAP C4-dicarboxylate transport system permease DctM subunit" evidence="8">
    <location>
        <begin position="8"/>
        <end position="416"/>
    </location>
</feature>
<keyword evidence="4 7" id="KW-0812">Transmembrane</keyword>
<evidence type="ECO:0000256" key="5">
    <source>
        <dbReference type="ARBA" id="ARBA00022989"/>
    </source>
</evidence>
<feature type="transmembrane region" description="Helical" evidence="7">
    <location>
        <begin position="6"/>
        <end position="35"/>
    </location>
</feature>
<evidence type="ECO:0000256" key="3">
    <source>
        <dbReference type="ARBA" id="ARBA00022519"/>
    </source>
</evidence>
<dbReference type="AlphaFoldDB" id="A0A5D6W806"/>
<feature type="transmembrane region" description="Helical" evidence="7">
    <location>
        <begin position="392"/>
        <end position="413"/>
    </location>
</feature>
<comment type="caution">
    <text evidence="9">The sequence shown here is derived from an EMBL/GenBank/DDBJ whole genome shotgun (WGS) entry which is preliminary data.</text>
</comment>
<dbReference type="GO" id="GO:0022857">
    <property type="term" value="F:transmembrane transporter activity"/>
    <property type="evidence" value="ECO:0007669"/>
    <property type="project" value="TreeGrafter"/>
</dbReference>
<dbReference type="EMBL" id="VTOY01000004">
    <property type="protein sequence ID" value="TYZ23065.1"/>
    <property type="molecule type" value="Genomic_DNA"/>
</dbReference>
<feature type="transmembrane region" description="Helical" evidence="7">
    <location>
        <begin position="212"/>
        <end position="233"/>
    </location>
</feature>
<dbReference type="OrthoDB" id="9785600at2"/>
<evidence type="ECO:0000313" key="10">
    <source>
        <dbReference type="Proteomes" id="UP000323646"/>
    </source>
</evidence>
<keyword evidence="5 7" id="KW-1133">Transmembrane helix</keyword>
<dbReference type="Pfam" id="PF06808">
    <property type="entry name" value="DctM"/>
    <property type="match status" value="1"/>
</dbReference>
<feature type="transmembrane region" description="Helical" evidence="7">
    <location>
        <begin position="93"/>
        <end position="124"/>
    </location>
</feature>
<evidence type="ECO:0000256" key="1">
    <source>
        <dbReference type="ARBA" id="ARBA00004429"/>
    </source>
</evidence>
<dbReference type="GO" id="GO:0005886">
    <property type="term" value="C:plasma membrane"/>
    <property type="evidence" value="ECO:0007669"/>
    <property type="project" value="UniProtKB-SubCell"/>
</dbReference>
<evidence type="ECO:0000256" key="4">
    <source>
        <dbReference type="ARBA" id="ARBA00022692"/>
    </source>
</evidence>
<dbReference type="PANTHER" id="PTHR33362">
    <property type="entry name" value="SIALIC ACID TRAP TRANSPORTER PERMEASE PROTEIN SIAT-RELATED"/>
    <property type="match status" value="1"/>
</dbReference>
<feature type="transmembrane region" description="Helical" evidence="7">
    <location>
        <begin position="276"/>
        <end position="294"/>
    </location>
</feature>
<comment type="subcellular location">
    <subcellularLocation>
        <location evidence="1">Cell inner membrane</location>
        <topology evidence="1">Multi-pass membrane protein</topology>
    </subcellularLocation>
</comment>
<feature type="transmembrane region" description="Helical" evidence="7">
    <location>
        <begin position="314"/>
        <end position="342"/>
    </location>
</feature>
<feature type="transmembrane region" description="Helical" evidence="7">
    <location>
        <begin position="354"/>
        <end position="380"/>
    </location>
</feature>
<dbReference type="PIRSF" id="PIRSF006066">
    <property type="entry name" value="HI0050"/>
    <property type="match status" value="1"/>
</dbReference>
<feature type="transmembrane region" description="Helical" evidence="7">
    <location>
        <begin position="171"/>
        <end position="192"/>
    </location>
</feature>
<dbReference type="RefSeq" id="WP_149171421.1">
    <property type="nucleotide sequence ID" value="NZ_VTOY01000004.1"/>
</dbReference>
<dbReference type="InterPro" id="IPR004681">
    <property type="entry name" value="TRAP_DctM"/>
</dbReference>
<gene>
    <name evidence="9" type="ORF">FZ040_07560</name>
</gene>
<reference evidence="9 10" key="1">
    <citation type="submission" date="2019-08" db="EMBL/GenBank/DDBJ databases">
        <title>Selenomonas sp. mPRGC5 and Selenomonas sp. mPRGC8 isolated from ruminal fluid of dairy goat (Capra hircus).</title>
        <authorList>
            <person name="Poothong S."/>
            <person name="Nuengjamnong C."/>
            <person name="Tanasupawat S."/>
        </authorList>
    </citation>
    <scope>NUCLEOTIDE SEQUENCE [LARGE SCALE GENOMIC DNA]</scope>
    <source>
        <strain evidence="10">mPRGC5</strain>
    </source>
</reference>
<accession>A0A5D6W806</accession>
<dbReference type="InterPro" id="IPR010656">
    <property type="entry name" value="DctM"/>
</dbReference>
<feature type="transmembrane region" description="Helical" evidence="7">
    <location>
        <begin position="136"/>
        <end position="159"/>
    </location>
</feature>
<dbReference type="Proteomes" id="UP000323646">
    <property type="component" value="Unassembled WGS sequence"/>
</dbReference>
<keyword evidence="10" id="KW-1185">Reference proteome</keyword>
<evidence type="ECO:0000259" key="8">
    <source>
        <dbReference type="Pfam" id="PF06808"/>
    </source>
</evidence>
<keyword evidence="3" id="KW-0997">Cell inner membrane</keyword>
<sequence>MALFYSIFILLLLFAGMPVAFTLIFAGILGMLLFLGGPAAFTQIPVIAYKTLDDFVLVAVPLYILMSHILLQGKVGNGLFELGNKWLGHLPGGLGVATIFACAIFAAISGSSVATAVTIGAMAIPEMLKRGYERTTVLGAVAAGGTLGILLPPSIPMILFGSITGESVGKLFLSGIIPGALLTLLFILYLVFRCRHMKRQQPASWSERLHVLGKNFWGLMLPVIVVGGIYTGFFTPTEAAAIGTLYSLFITFFLYRTVSLKDLPAIFTETVKTTSMIFAIMIGAMLFGFILTALQAPQALIALVTESDVNRWLIFLGINIVLLLLGCVLETVSIILITLPMLFPIVKQLGFDLIWFNVVMLINMELALITPPIGMNLFVIKGISPDSRLQQIIAGSIPFAIIMVLEIILLCFVPQFSTWLPSVLQ</sequence>
<feature type="transmembrane region" description="Helical" evidence="7">
    <location>
        <begin position="239"/>
        <end position="255"/>
    </location>
</feature>
<keyword evidence="2" id="KW-1003">Cell membrane</keyword>
<dbReference type="NCBIfam" id="TIGR00786">
    <property type="entry name" value="dctM"/>
    <property type="match status" value="1"/>
</dbReference>
<name>A0A5D6W806_9FIRM</name>